<dbReference type="Proteomes" id="UP000675920">
    <property type="component" value="Unplaced"/>
</dbReference>
<keyword evidence="2" id="KW-1185">Reference proteome</keyword>
<evidence type="ECO:0000256" key="1">
    <source>
        <dbReference type="SAM" id="MobiDB-lite"/>
    </source>
</evidence>
<feature type="region of interest" description="Disordered" evidence="1">
    <location>
        <begin position="1"/>
        <end position="22"/>
    </location>
</feature>
<evidence type="ECO:0000313" key="3">
    <source>
        <dbReference type="RefSeq" id="WP_028309941.1"/>
    </source>
</evidence>
<dbReference type="OrthoDB" id="9834811at2"/>
<evidence type="ECO:0000313" key="2">
    <source>
        <dbReference type="Proteomes" id="UP000675920"/>
    </source>
</evidence>
<dbReference type="AlphaFoldDB" id="A0A8B6X0V8"/>
<feature type="compositionally biased region" description="Pro residues" evidence="1">
    <location>
        <begin position="1"/>
        <end position="12"/>
    </location>
</feature>
<reference evidence="3" key="1">
    <citation type="submission" date="2025-08" db="UniProtKB">
        <authorList>
            <consortium name="RefSeq"/>
        </authorList>
    </citation>
    <scope>IDENTIFICATION</scope>
</reference>
<sequence length="356" mass="36746">MNRLPVDPPPSRPRAEGPPARVSARRPRWPVVLGALAATLACVLALRGCLLDARTGVAALAAGLERQSPEARVLVGADGFLRVLHADGLAQLLDLDPLQRTCASLPGSCEVEIRRLLGVFAASRAEGFARDSVAGPRLRPFVLGDGDDEALAATEPLAVAVGADAPAAGDPAGRALVPGAASTSSVASLRFGLALRTGEVMTLVTPALLDRWGTSLARLLPEAVANLDADPAPVRLDPLLMTKGVSWLNAPGDPAAQLLSPARMRRLLGAIGDRRVAFALPRRGWLLLARDREPDRAALVAAAGITAPAAMPPAAGAAADAATNPPATPRPAAAAVRPARLHRYALDGADRPRLDP</sequence>
<name>A0A8B6X0V8_9BURK</name>
<accession>A0A8B6X0V8</accession>
<protein>
    <submittedName>
        <fullName evidence="3">Uncharacterized protein</fullName>
    </submittedName>
</protein>
<proteinExistence type="predicted"/>
<organism evidence="2 3">
    <name type="scientific">Derxia gummosa DSM 723</name>
    <dbReference type="NCBI Taxonomy" id="1121388"/>
    <lineage>
        <taxon>Bacteria</taxon>
        <taxon>Pseudomonadati</taxon>
        <taxon>Pseudomonadota</taxon>
        <taxon>Betaproteobacteria</taxon>
        <taxon>Burkholderiales</taxon>
        <taxon>Alcaligenaceae</taxon>
        <taxon>Derxia</taxon>
    </lineage>
</organism>
<dbReference type="RefSeq" id="WP_028309941.1">
    <property type="nucleotide sequence ID" value="NZ_AXWS01000003.1"/>
</dbReference>
<feature type="region of interest" description="Disordered" evidence="1">
    <location>
        <begin position="313"/>
        <end position="336"/>
    </location>
</feature>